<dbReference type="Proteomes" id="UP000648984">
    <property type="component" value="Unassembled WGS sequence"/>
</dbReference>
<reference evidence="1 2" key="1">
    <citation type="submission" date="2019-12" db="EMBL/GenBank/DDBJ databases">
        <title>Comparative genomics gives insights into the taxonomy of the Azoarcus-Aromatoleum group and reveals separate origins of nif in the plant-associated Azoarcus and non-plant-associated Aromatoleum sub-groups.</title>
        <authorList>
            <person name="Lafos M."/>
            <person name="Maluk M."/>
            <person name="Batista M."/>
            <person name="Junghare M."/>
            <person name="Carmona M."/>
            <person name="Faoro H."/>
            <person name="Cruz L.M."/>
            <person name="Battistoni F."/>
            <person name="De Souza E."/>
            <person name="Pedrosa F."/>
            <person name="Chen W.-M."/>
            <person name="Poole P.S."/>
            <person name="Dixon R.A."/>
            <person name="James E.K."/>
        </authorList>
    </citation>
    <scope>NUCLEOTIDE SEQUENCE [LARGE SCALE GENOMIC DNA]</scope>
    <source>
        <strain evidence="1 2">22Lin</strain>
    </source>
</reference>
<name>A0ABX1Q917_9RHOO</name>
<feature type="non-terminal residue" evidence="1">
    <location>
        <position position="1"/>
    </location>
</feature>
<proteinExistence type="predicted"/>
<comment type="caution">
    <text evidence="1">The sequence shown here is derived from an EMBL/GenBank/DDBJ whole genome shotgun (WGS) entry which is preliminary data.</text>
</comment>
<protein>
    <submittedName>
        <fullName evidence="1">Protein kinase</fullName>
    </submittedName>
</protein>
<gene>
    <name evidence="1" type="ORF">GPA25_08885</name>
</gene>
<evidence type="ECO:0000313" key="1">
    <source>
        <dbReference type="EMBL" id="NMG74869.1"/>
    </source>
</evidence>
<dbReference type="EMBL" id="WTVQ01000012">
    <property type="protein sequence ID" value="NMG74869.1"/>
    <property type="molecule type" value="Genomic_DNA"/>
</dbReference>
<sequence>PCSAFTAAVSEHSLEVQGYLPERFGLARLKEVLNAIPGVTRLTTDVQQVSDDKCSVIESFAPYWSRNRQAGRATSIRMRATNAELTEGDSLIADITTPGYESYVHVDYHVLDGSVVHLVPSRRSRANQAPPNHTATIGTLAGWTISKPFGSELIVLLTTPVPLFDKLRPESESRSDYLRAVELRLREISAKYGQDRIAADFVQITTHARER</sequence>
<keyword evidence="1" id="KW-0808">Transferase</keyword>
<accession>A0ABX1Q917</accession>
<dbReference type="GO" id="GO:0016301">
    <property type="term" value="F:kinase activity"/>
    <property type="evidence" value="ECO:0007669"/>
    <property type="project" value="UniProtKB-KW"/>
</dbReference>
<keyword evidence="1" id="KW-0418">Kinase</keyword>
<evidence type="ECO:0000313" key="2">
    <source>
        <dbReference type="Proteomes" id="UP000648984"/>
    </source>
</evidence>
<keyword evidence="2" id="KW-1185">Reference proteome</keyword>
<organism evidence="1 2">
    <name type="scientific">Aromatoleum diolicum</name>
    <dbReference type="NCBI Taxonomy" id="75796"/>
    <lineage>
        <taxon>Bacteria</taxon>
        <taxon>Pseudomonadati</taxon>
        <taxon>Pseudomonadota</taxon>
        <taxon>Betaproteobacteria</taxon>
        <taxon>Rhodocyclales</taxon>
        <taxon>Rhodocyclaceae</taxon>
        <taxon>Aromatoleum</taxon>
    </lineage>
</organism>